<dbReference type="CDD" id="cd08235">
    <property type="entry name" value="iditol_2_DH_like"/>
    <property type="match status" value="1"/>
</dbReference>
<comment type="similarity">
    <text evidence="4">Belongs to the zinc-containing alcohol dehydrogenase family.</text>
</comment>
<evidence type="ECO:0000256" key="3">
    <source>
        <dbReference type="ARBA" id="ARBA00023002"/>
    </source>
</evidence>
<dbReference type="InterPro" id="IPR036291">
    <property type="entry name" value="NAD(P)-bd_dom_sf"/>
</dbReference>
<evidence type="ECO:0000313" key="6">
    <source>
        <dbReference type="EMBL" id="SHI26474.1"/>
    </source>
</evidence>
<dbReference type="InterPro" id="IPR020843">
    <property type="entry name" value="ER"/>
</dbReference>
<dbReference type="InterPro" id="IPR013149">
    <property type="entry name" value="ADH-like_C"/>
</dbReference>
<dbReference type="RefSeq" id="WP_073031023.1">
    <property type="nucleotide sequence ID" value="NZ_FQXJ01000014.1"/>
</dbReference>
<evidence type="ECO:0000256" key="1">
    <source>
        <dbReference type="ARBA" id="ARBA00022723"/>
    </source>
</evidence>
<dbReference type="InterPro" id="IPR050129">
    <property type="entry name" value="Zn_alcohol_dh"/>
</dbReference>
<dbReference type="STRING" id="1121420.SAMN02746098_03524"/>
<dbReference type="SUPFAM" id="SSF51735">
    <property type="entry name" value="NAD(P)-binding Rossmann-fold domains"/>
    <property type="match status" value="1"/>
</dbReference>
<dbReference type="PANTHER" id="PTHR43401">
    <property type="entry name" value="L-THREONINE 3-DEHYDROGENASE"/>
    <property type="match status" value="1"/>
</dbReference>
<accession>A0A1M5ZQJ1</accession>
<gene>
    <name evidence="6" type="ORF">SAMN02746098_03524</name>
</gene>
<reference evidence="7" key="1">
    <citation type="submission" date="2016-11" db="EMBL/GenBank/DDBJ databases">
        <authorList>
            <person name="Varghese N."/>
            <person name="Submissions S."/>
        </authorList>
    </citation>
    <scope>NUCLEOTIDE SEQUENCE [LARGE SCALE GENOMIC DNA]</scope>
    <source>
        <strain evidence="7">DSM 15449</strain>
    </source>
</reference>
<keyword evidence="3" id="KW-0560">Oxidoreductase</keyword>
<evidence type="ECO:0000256" key="2">
    <source>
        <dbReference type="ARBA" id="ARBA00022833"/>
    </source>
</evidence>
<dbReference type="GO" id="GO:0016491">
    <property type="term" value="F:oxidoreductase activity"/>
    <property type="evidence" value="ECO:0007669"/>
    <property type="project" value="UniProtKB-KW"/>
</dbReference>
<keyword evidence="7" id="KW-1185">Reference proteome</keyword>
<keyword evidence="2 4" id="KW-0862">Zinc</keyword>
<protein>
    <submittedName>
        <fullName evidence="6">L-iditol 2-dehydrogenase</fullName>
    </submittedName>
</protein>
<dbReference type="Pfam" id="PF00107">
    <property type="entry name" value="ADH_zinc_N"/>
    <property type="match status" value="1"/>
</dbReference>
<dbReference type="Pfam" id="PF08240">
    <property type="entry name" value="ADH_N"/>
    <property type="match status" value="1"/>
</dbReference>
<dbReference type="Gene3D" id="3.90.180.10">
    <property type="entry name" value="Medium-chain alcohol dehydrogenases, catalytic domain"/>
    <property type="match status" value="1"/>
</dbReference>
<evidence type="ECO:0000259" key="5">
    <source>
        <dbReference type="SMART" id="SM00829"/>
    </source>
</evidence>
<dbReference type="EMBL" id="FQXJ01000014">
    <property type="protein sequence ID" value="SHI26474.1"/>
    <property type="molecule type" value="Genomic_DNA"/>
</dbReference>
<feature type="domain" description="Enoyl reductase (ER)" evidence="5">
    <location>
        <begin position="7"/>
        <end position="341"/>
    </location>
</feature>
<evidence type="ECO:0000256" key="4">
    <source>
        <dbReference type="RuleBase" id="RU361277"/>
    </source>
</evidence>
<dbReference type="SUPFAM" id="SSF50129">
    <property type="entry name" value="GroES-like"/>
    <property type="match status" value="1"/>
</dbReference>
<comment type="cofactor">
    <cofactor evidence="4">
        <name>Zn(2+)</name>
        <dbReference type="ChEBI" id="CHEBI:29105"/>
    </cofactor>
</comment>
<dbReference type="Gene3D" id="3.40.50.720">
    <property type="entry name" value="NAD(P)-binding Rossmann-like Domain"/>
    <property type="match status" value="1"/>
</dbReference>
<dbReference type="SMART" id="SM00829">
    <property type="entry name" value="PKS_ER"/>
    <property type="match status" value="1"/>
</dbReference>
<dbReference type="Proteomes" id="UP000183954">
    <property type="component" value="Unassembled WGS sequence"/>
</dbReference>
<dbReference type="OrthoDB" id="9769198at2"/>
<keyword evidence="1 4" id="KW-0479">Metal-binding</keyword>
<dbReference type="PROSITE" id="PS00059">
    <property type="entry name" value="ADH_ZINC"/>
    <property type="match status" value="1"/>
</dbReference>
<name>A0A1M5ZQJ1_9FIRM</name>
<dbReference type="PANTHER" id="PTHR43401:SF2">
    <property type="entry name" value="L-THREONINE 3-DEHYDROGENASE"/>
    <property type="match status" value="1"/>
</dbReference>
<sequence length="344" mass="37082">MRAAVLEAIEKLTLTNLETPQCGPGEVLIKTKACGICRTDLKCLMHGQKDLKTPRILGHEVAGTVVARGQSVNQVSVGDRVQVSPGIPCGTCNYCLRGQDNLCDSVQIIGFHVHGGFAEYLLVPSRGVKNGIIQTIPDHISYAEAALTEPLACSVNMQNSLVVSAEDSMLIIGAGPLGILNSKLARARGVKKIIVAEINERRLKNAEKFDFDYLINLDQKDLVNEIMLLTNGDGVDVAIPCCPGIEAFSQGINALGKRGRFGFFSGIIGNAALGFDFNMIHYKELSVSGAYGCSLSDNRNALGLIAENKVNVKNMITQRLSLDEIQSGLEMVRTMSETSIIVEF</sequence>
<organism evidence="6 7">
    <name type="scientific">Desulfosporosinus lacus DSM 15449</name>
    <dbReference type="NCBI Taxonomy" id="1121420"/>
    <lineage>
        <taxon>Bacteria</taxon>
        <taxon>Bacillati</taxon>
        <taxon>Bacillota</taxon>
        <taxon>Clostridia</taxon>
        <taxon>Eubacteriales</taxon>
        <taxon>Desulfitobacteriaceae</taxon>
        <taxon>Desulfosporosinus</taxon>
    </lineage>
</organism>
<dbReference type="AlphaFoldDB" id="A0A1M5ZQJ1"/>
<dbReference type="InterPro" id="IPR002328">
    <property type="entry name" value="ADH_Zn_CS"/>
</dbReference>
<dbReference type="GO" id="GO:0008270">
    <property type="term" value="F:zinc ion binding"/>
    <property type="evidence" value="ECO:0007669"/>
    <property type="project" value="InterPro"/>
</dbReference>
<evidence type="ECO:0000313" key="7">
    <source>
        <dbReference type="Proteomes" id="UP000183954"/>
    </source>
</evidence>
<dbReference type="InterPro" id="IPR011032">
    <property type="entry name" value="GroES-like_sf"/>
</dbReference>
<dbReference type="InterPro" id="IPR013154">
    <property type="entry name" value="ADH-like_N"/>
</dbReference>
<proteinExistence type="inferred from homology"/>